<dbReference type="Proteomes" id="UP001150907">
    <property type="component" value="Unassembled WGS sequence"/>
</dbReference>
<dbReference type="OrthoDB" id="5959761at2759"/>
<dbReference type="SUPFAM" id="SSF55729">
    <property type="entry name" value="Acyl-CoA N-acyltransferases (Nat)"/>
    <property type="match status" value="1"/>
</dbReference>
<feature type="region of interest" description="Disordered" evidence="5">
    <location>
        <begin position="1"/>
        <end position="39"/>
    </location>
</feature>
<proteinExistence type="inferred from homology"/>
<evidence type="ECO:0000256" key="5">
    <source>
        <dbReference type="SAM" id="MobiDB-lite"/>
    </source>
</evidence>
<evidence type="ECO:0000313" key="6">
    <source>
        <dbReference type="EMBL" id="KAJ2003441.1"/>
    </source>
</evidence>
<evidence type="ECO:0000256" key="1">
    <source>
        <dbReference type="ARBA" id="ARBA00002307"/>
    </source>
</evidence>
<reference evidence="6" key="1">
    <citation type="submission" date="2022-07" db="EMBL/GenBank/DDBJ databases">
        <title>Phylogenomic reconstructions and comparative analyses of Kickxellomycotina fungi.</title>
        <authorList>
            <person name="Reynolds N.K."/>
            <person name="Stajich J.E."/>
            <person name="Barry K."/>
            <person name="Grigoriev I.V."/>
            <person name="Crous P."/>
            <person name="Smith M.E."/>
        </authorList>
    </citation>
    <scope>NUCLEOTIDE SEQUENCE</scope>
    <source>
        <strain evidence="6">IMI 214461</strain>
    </source>
</reference>
<comment type="subunit">
    <text evidence="3">Interacts with ODC and thereby sterically blocks ODC homodimerization.</text>
</comment>
<dbReference type="Pfam" id="PF02100">
    <property type="entry name" value="ODC_AZ"/>
    <property type="match status" value="1"/>
</dbReference>
<dbReference type="GO" id="GO:0008073">
    <property type="term" value="F:ornithine decarboxylase inhibitor activity"/>
    <property type="evidence" value="ECO:0007669"/>
    <property type="project" value="InterPro"/>
</dbReference>
<gene>
    <name evidence="6" type="ORF">H4R26_003074</name>
</gene>
<comment type="similarity">
    <text evidence="2">Belongs to the ODC antizyme family.</text>
</comment>
<evidence type="ECO:0000313" key="7">
    <source>
        <dbReference type="Proteomes" id="UP001150907"/>
    </source>
</evidence>
<evidence type="ECO:0000256" key="2">
    <source>
        <dbReference type="ARBA" id="ARBA00008796"/>
    </source>
</evidence>
<accession>A0A9W8EJJ2</accession>
<sequence>MLQFTFGGSSSSSMVSTTSASSASSSLDGAVDDNKPNSLYGGSATSDSAADLFASYGNIPMQVLARRTSSLSSDQQLDYRRLIVEDEDVEDNDEYDSLALRAAAGSATISRWEKNSGGVFDDASLLECAEPGGGGGVGSSGGAGRRYHRRRSRLAYQYHHHRAMGEEDGRQRDAALQAAADLQREVFPLGVPSQGVLKAGRRHISASLMFAAAGCERRPWRGFIVDDVLYVCATEFCGDGHDFRTAVMALMELAEGMLNCFSVLVALPKASASASAAVSASADAASLTRAFLYSGFELVSPMLYQPSPAYVLVGYDAM</sequence>
<dbReference type="GO" id="GO:0075523">
    <property type="term" value="P:viral translational frameshifting"/>
    <property type="evidence" value="ECO:0007669"/>
    <property type="project" value="UniProtKB-KW"/>
</dbReference>
<dbReference type="EMBL" id="JANBQF010000220">
    <property type="protein sequence ID" value="KAJ2003441.1"/>
    <property type="molecule type" value="Genomic_DNA"/>
</dbReference>
<comment type="function">
    <text evidence="1">Ornithine decarboxylase (ODC) antizyme protein that negatively regulates ODC activity and intracellular polyamine biosynthesis in response to increased intracellular polyamine levels. Binds to ODC monomers, inhibiting the assembly of the functional ODC homodimer, and targets the monomers for ubiquitin-independent proteolytic destruction by the 26S proteasome.</text>
</comment>
<dbReference type="Gene3D" id="3.40.630.60">
    <property type="match status" value="1"/>
</dbReference>
<evidence type="ECO:0000256" key="3">
    <source>
        <dbReference type="ARBA" id="ARBA00011486"/>
    </source>
</evidence>
<evidence type="ECO:0000256" key="4">
    <source>
        <dbReference type="ARBA" id="ARBA00022758"/>
    </source>
</evidence>
<feature type="compositionally biased region" description="Low complexity" evidence="5">
    <location>
        <begin position="9"/>
        <end position="26"/>
    </location>
</feature>
<evidence type="ECO:0008006" key="8">
    <source>
        <dbReference type="Google" id="ProtNLM"/>
    </source>
</evidence>
<dbReference type="AlphaFoldDB" id="A0A9W8EJJ2"/>
<comment type="caution">
    <text evidence="6">The sequence shown here is derived from an EMBL/GenBank/DDBJ whole genome shotgun (WGS) entry which is preliminary data.</text>
</comment>
<dbReference type="InterPro" id="IPR016181">
    <property type="entry name" value="Acyl_CoA_acyltransferase"/>
</dbReference>
<name>A0A9W8EJJ2_9FUNG</name>
<protein>
    <recommendedName>
        <fullName evidence="8">Ornithine decarboxylase antizyme</fullName>
    </recommendedName>
</protein>
<organism evidence="6 7">
    <name type="scientific">Coemansia thaxteri</name>
    <dbReference type="NCBI Taxonomy" id="2663907"/>
    <lineage>
        <taxon>Eukaryota</taxon>
        <taxon>Fungi</taxon>
        <taxon>Fungi incertae sedis</taxon>
        <taxon>Zoopagomycota</taxon>
        <taxon>Kickxellomycotina</taxon>
        <taxon>Kickxellomycetes</taxon>
        <taxon>Kickxellales</taxon>
        <taxon>Kickxellaceae</taxon>
        <taxon>Coemansia</taxon>
    </lineage>
</organism>
<dbReference type="InterPro" id="IPR038581">
    <property type="entry name" value="ODC_AZ_sf"/>
</dbReference>
<keyword evidence="7" id="KW-1185">Reference proteome</keyword>
<keyword evidence="4" id="KW-0688">Ribosomal frameshifting</keyword>
<dbReference type="InterPro" id="IPR002993">
    <property type="entry name" value="ODC_AZ"/>
</dbReference>